<feature type="transmembrane region" description="Helical" evidence="1">
    <location>
        <begin position="9"/>
        <end position="30"/>
    </location>
</feature>
<dbReference type="Proteomes" id="UP001365781">
    <property type="component" value="Unassembled WGS sequence"/>
</dbReference>
<keyword evidence="1" id="KW-0472">Membrane</keyword>
<keyword evidence="1" id="KW-0812">Transmembrane</keyword>
<protein>
    <submittedName>
        <fullName evidence="2">Aspartate carbamoyltransferase</fullName>
    </submittedName>
</protein>
<comment type="caution">
    <text evidence="2">The sequence shown here is derived from an EMBL/GenBank/DDBJ whole genome shotgun (WGS) entry which is preliminary data.</text>
</comment>
<evidence type="ECO:0000313" key="3">
    <source>
        <dbReference type="Proteomes" id="UP001365781"/>
    </source>
</evidence>
<keyword evidence="1" id="KW-1133">Transmembrane helix</keyword>
<keyword evidence="3" id="KW-1185">Reference proteome</keyword>
<dbReference type="RefSeq" id="WP_336535580.1">
    <property type="nucleotide sequence ID" value="NZ_JBBAYL010000002.1"/>
</dbReference>
<sequence length="178" mass="18920">MSSSGRRTALVAGAGAGAVVVGVVTVVALWSGGSPSDPDGRSAERQRIVAERGETVMPFDLDRTTHRFTPTATGGVQDVVADRSRDTEQVALIRAHLRQEARAFGRGDFADPARIHGSGMPGLAELRDGYDRFDVRYEARADGATLTYTTKDSVLVDALHDWFEAQLGDHGGHAESGA</sequence>
<accession>A0ABU8G3Y8</accession>
<gene>
    <name evidence="2" type="ORF">WB403_01945</name>
</gene>
<evidence type="ECO:0000313" key="2">
    <source>
        <dbReference type="EMBL" id="MEI5607912.1"/>
    </source>
</evidence>
<dbReference type="EMBL" id="JBBAYM010000001">
    <property type="protein sequence ID" value="MEI5607912.1"/>
    <property type="molecule type" value="Genomic_DNA"/>
</dbReference>
<evidence type="ECO:0000256" key="1">
    <source>
        <dbReference type="SAM" id="Phobius"/>
    </source>
</evidence>
<reference evidence="2 3" key="1">
    <citation type="submission" date="2024-03" db="EMBL/GenBank/DDBJ databases">
        <title>First Report of Pectobacterium brasiliscabiei causing potato scab in china.</title>
        <authorList>
            <person name="Handique U."/>
        </authorList>
    </citation>
    <scope>NUCLEOTIDE SEQUENCE [LARGE SCALE GENOMIC DNA]</scope>
    <source>
        <strain evidence="2 3">ZRIMU1503</strain>
    </source>
</reference>
<organism evidence="2 3">
    <name type="scientific">Streptomyces brasiliscabiei</name>
    <dbReference type="NCBI Taxonomy" id="2736302"/>
    <lineage>
        <taxon>Bacteria</taxon>
        <taxon>Bacillati</taxon>
        <taxon>Actinomycetota</taxon>
        <taxon>Actinomycetes</taxon>
        <taxon>Kitasatosporales</taxon>
        <taxon>Streptomycetaceae</taxon>
        <taxon>Streptomyces</taxon>
    </lineage>
</organism>
<name>A0ABU8G3Y8_9ACTN</name>
<proteinExistence type="predicted"/>